<sequence>MASGDAVLSADDYISLITSNRMNLLEFVKNHKCFMTHEDASIRSNAFELLASVITRLPSVYFSDLEAEEIGKYCSSVFLLQHNGSKPLLAALHYVVTHFSISLETLRNIIVSLLKKRIVISSLQLERSRIYAIILEYLNRSQAGSDESEIASDLLKSADGEVDPRCLIILFQICEVLAEKFELGPMNAELHEFVVSYFPVTFNASSHNPCGITCENLETSLNRCLTASDWLAEYTFGDVGKLLASSYGSKEKSSCAKLLSAALDRFSRKAILPHAGKLCRLLTPLILEPASAEVQNSEWFSVYNRLVKIVFRHECKLRTENEAWRVFAQFITDDLQTFYCHPEIGAHHGTHQMLLSAADQTAAGFWFLFTWATNKIFENFQMMESSREDYATLLLDWCRKLKGWGRTAIEDVEVVRMVKMFAMENLLASNEPALNDVGVAILVALAFSCFELIGESDVTTISMKLMHLLSSENLRHSSNCFDWYGLVATRCWPYFEKAVYPLLSEKFDTDLVELHAVPPMMAGCEEAMHFVLQLLTLRLQSATSEMECVIVLPALWRALKAMNFNCESGFRRFCRMILSFAVLNFDRPLLNGNGELKASTSLPDAYGKFLQDVFMAAPTNLSQWFLNEVIALAADREDTFFQSSLCLLLFVPVLCAATAADIVEHEKFLLTLWKMEPCRTQPTECKEWCRCSTLFSCLAHNVDNGPLLDQILDHWANRSEELFGQCQKCYANMGYLARALLLRNHPVGVSLLQNFFNHLRLMDGNAAIEALRLVYTLPSAAEKNECYRRLAPFHKERIAGYSVLLLRRLFQETKAHPNEELLRRACEVFALLWSYAPTTVPLTDFQFVLPMLTALRSCRQSVQNVAVQFFDSLLTTEGPLWDDEARLAEICEALLSCCSGNPNVLFCSCVFACLQLQIVERDASILGSQKALCSPSSRRSRQRMVYAGQANALRILQASFPKSSCYWILHSRCISQLQLGQRSLPSIVHVCADKSEKLPIVFLKSEGNVNL</sequence>
<comment type="subunit">
    <text evidence="1">Component of the CIA complex.</text>
</comment>
<protein>
    <recommendedName>
        <fullName evidence="1">MMS19 nucleotide excision repair protein</fullName>
    </recommendedName>
</protein>
<dbReference type="GO" id="GO:0097361">
    <property type="term" value="C:cytosolic [4Fe-4S] assembly targeting complex"/>
    <property type="evidence" value="ECO:0007669"/>
    <property type="project" value="UniProtKB-UniRule"/>
</dbReference>
<dbReference type="GO" id="GO:0005819">
    <property type="term" value="C:spindle"/>
    <property type="evidence" value="ECO:0007669"/>
    <property type="project" value="UniProtKB-SubCell"/>
</dbReference>
<organism evidence="3 4">
    <name type="scientific">Trichuris muris</name>
    <name type="common">Mouse whipworm</name>
    <dbReference type="NCBI Taxonomy" id="70415"/>
    <lineage>
        <taxon>Eukaryota</taxon>
        <taxon>Metazoa</taxon>
        <taxon>Ecdysozoa</taxon>
        <taxon>Nematoda</taxon>
        <taxon>Enoplea</taxon>
        <taxon>Dorylaimia</taxon>
        <taxon>Trichinellida</taxon>
        <taxon>Trichuridae</taxon>
        <taxon>Trichuris</taxon>
    </lineage>
</organism>
<evidence type="ECO:0000313" key="3">
    <source>
        <dbReference type="Proteomes" id="UP000046395"/>
    </source>
</evidence>
<dbReference type="Pfam" id="PF14500">
    <property type="entry name" value="MMS19_N"/>
    <property type="match status" value="1"/>
</dbReference>
<evidence type="ECO:0000259" key="2">
    <source>
        <dbReference type="Pfam" id="PF14500"/>
    </source>
</evidence>
<reference evidence="4" key="1">
    <citation type="submission" date="2019-12" db="UniProtKB">
        <authorList>
            <consortium name="WormBaseParasite"/>
        </authorList>
    </citation>
    <scope>IDENTIFICATION</scope>
</reference>
<evidence type="ECO:0000313" key="4">
    <source>
        <dbReference type="WBParaSite" id="TMUE_2000009852.1"/>
    </source>
</evidence>
<comment type="subcellular location">
    <subcellularLocation>
        <location evidence="1">Cytoplasm</location>
        <location evidence="1">Cytoskeleton</location>
        <location evidence="1">Spindle</location>
    </subcellularLocation>
    <subcellularLocation>
        <location evidence="1">Nucleus</location>
    </subcellularLocation>
</comment>
<name>A0A5S6QSH4_TRIMR</name>
<proteinExistence type="inferred from homology"/>
<keyword evidence="1" id="KW-0206">Cytoskeleton</keyword>
<accession>A0A5S6QSH4</accession>
<dbReference type="PANTHER" id="PTHR12891:SF0">
    <property type="entry name" value="MMS19 NUCLEOTIDE EXCISION REPAIR PROTEIN HOMOLOG"/>
    <property type="match status" value="1"/>
</dbReference>
<dbReference type="InterPro" id="IPR016024">
    <property type="entry name" value="ARM-type_fold"/>
</dbReference>
<dbReference type="GO" id="GO:0051604">
    <property type="term" value="P:protein maturation"/>
    <property type="evidence" value="ECO:0007669"/>
    <property type="project" value="UniProtKB-UniRule"/>
</dbReference>
<dbReference type="STRING" id="70415.A0A5S6QSH4"/>
<dbReference type="Proteomes" id="UP000046395">
    <property type="component" value="Unassembled WGS sequence"/>
</dbReference>
<dbReference type="GO" id="GO:0006281">
    <property type="term" value="P:DNA repair"/>
    <property type="evidence" value="ECO:0007669"/>
    <property type="project" value="UniProtKB-UniRule"/>
</dbReference>
<dbReference type="InterPro" id="IPR029240">
    <property type="entry name" value="MMS19_N"/>
</dbReference>
<keyword evidence="1" id="KW-0963">Cytoplasm</keyword>
<evidence type="ECO:0000256" key="1">
    <source>
        <dbReference type="RuleBase" id="RU367072"/>
    </source>
</evidence>
<feature type="domain" description="MMS19 N-terminal" evidence="2">
    <location>
        <begin position="28"/>
        <end position="283"/>
    </location>
</feature>
<comment type="function">
    <text evidence="1">Key component of the cytosolic iron-sulfur protein assembly (CIA) complex, a multiprotein complex that mediates the incorporation of iron-sulfur cluster into apoproteins specifically involved in DNA metabolism and genomic integrity. In the CIA complex, MMS19 acts as an adapter between early-acting CIA components and a subset of cellular target iron-sulfur proteins.</text>
</comment>
<dbReference type="InterPro" id="IPR039920">
    <property type="entry name" value="MMS19"/>
</dbReference>
<dbReference type="GO" id="GO:0005634">
    <property type="term" value="C:nucleus"/>
    <property type="evidence" value="ECO:0007669"/>
    <property type="project" value="UniProtKB-SubCell"/>
</dbReference>
<comment type="similarity">
    <text evidence="1">Belongs to the MET18/MMS19 family.</text>
</comment>
<dbReference type="WBParaSite" id="TMUE_2000009852.1">
    <property type="protein sequence ID" value="TMUE_2000009852.1"/>
    <property type="gene ID" value="WBGene00288696"/>
</dbReference>
<dbReference type="AlphaFoldDB" id="A0A5S6QSH4"/>
<keyword evidence="3" id="KW-1185">Reference proteome</keyword>
<keyword evidence="1" id="KW-0234">DNA repair</keyword>
<keyword evidence="1" id="KW-0539">Nucleus</keyword>
<dbReference type="SUPFAM" id="SSF48371">
    <property type="entry name" value="ARM repeat"/>
    <property type="match status" value="1"/>
</dbReference>
<dbReference type="GO" id="GO:0016226">
    <property type="term" value="P:iron-sulfur cluster assembly"/>
    <property type="evidence" value="ECO:0007669"/>
    <property type="project" value="UniProtKB-UniRule"/>
</dbReference>
<dbReference type="PANTHER" id="PTHR12891">
    <property type="entry name" value="DNA REPAIR/TRANSCRIPTION PROTEIN MET18/MMS19"/>
    <property type="match status" value="1"/>
</dbReference>
<keyword evidence="1" id="KW-0227">DNA damage</keyword>